<reference evidence="2 3" key="1">
    <citation type="submission" date="2023-02" db="EMBL/GenBank/DDBJ databases">
        <title>Dictyobacter halimunensis sp. nov., a new member of the class Ktedonobacteria from forest soil in a geothermal area.</title>
        <authorList>
            <person name="Rachmania M.K."/>
            <person name="Ningsih F."/>
            <person name="Sakai Y."/>
            <person name="Yabe S."/>
            <person name="Yokota A."/>
            <person name="Sjamsuridzal W."/>
        </authorList>
    </citation>
    <scope>NUCLEOTIDE SEQUENCE [LARGE SCALE GENOMIC DNA]</scope>
    <source>
        <strain evidence="2 3">S3.2.2.5</strain>
    </source>
</reference>
<dbReference type="InterPro" id="IPR011990">
    <property type="entry name" value="TPR-like_helical_dom_sf"/>
</dbReference>
<dbReference type="InterPro" id="IPR036388">
    <property type="entry name" value="WH-like_DNA-bd_sf"/>
</dbReference>
<keyword evidence="3" id="KW-1185">Reference proteome</keyword>
<gene>
    <name evidence="2" type="ORF">KDH_07580</name>
</gene>
<dbReference type="InterPro" id="IPR016032">
    <property type="entry name" value="Sig_transdc_resp-reg_C-effctor"/>
</dbReference>
<evidence type="ECO:0000259" key="1">
    <source>
        <dbReference type="SMART" id="SM01043"/>
    </source>
</evidence>
<dbReference type="InterPro" id="IPR051677">
    <property type="entry name" value="AfsR-DnrI-RedD_regulator"/>
</dbReference>
<name>A0ABQ6FIF3_9CHLR</name>
<organism evidence="2 3">
    <name type="scientific">Dictyobacter halimunensis</name>
    <dbReference type="NCBI Taxonomy" id="3026934"/>
    <lineage>
        <taxon>Bacteria</taxon>
        <taxon>Bacillati</taxon>
        <taxon>Chloroflexota</taxon>
        <taxon>Ktedonobacteria</taxon>
        <taxon>Ktedonobacterales</taxon>
        <taxon>Dictyobacteraceae</taxon>
        <taxon>Dictyobacter</taxon>
    </lineage>
</organism>
<dbReference type="Gene3D" id="1.25.40.10">
    <property type="entry name" value="Tetratricopeptide repeat domain"/>
    <property type="match status" value="1"/>
</dbReference>
<comment type="caution">
    <text evidence="2">The sequence shown here is derived from an EMBL/GenBank/DDBJ whole genome shotgun (WGS) entry which is preliminary data.</text>
</comment>
<evidence type="ECO:0000313" key="3">
    <source>
        <dbReference type="Proteomes" id="UP001344906"/>
    </source>
</evidence>
<evidence type="ECO:0000313" key="2">
    <source>
        <dbReference type="EMBL" id="GLV53907.1"/>
    </source>
</evidence>
<dbReference type="InterPro" id="IPR005158">
    <property type="entry name" value="BTAD"/>
</dbReference>
<dbReference type="SUPFAM" id="SSF46894">
    <property type="entry name" value="C-terminal effector domain of the bipartite response regulators"/>
    <property type="match status" value="1"/>
</dbReference>
<dbReference type="PANTHER" id="PTHR35807">
    <property type="entry name" value="TRANSCRIPTIONAL REGULATOR REDD-RELATED"/>
    <property type="match status" value="1"/>
</dbReference>
<dbReference type="EMBL" id="BSRI01000001">
    <property type="protein sequence ID" value="GLV53907.1"/>
    <property type="molecule type" value="Genomic_DNA"/>
</dbReference>
<dbReference type="SUPFAM" id="SSF48452">
    <property type="entry name" value="TPR-like"/>
    <property type="match status" value="1"/>
</dbReference>
<proteinExistence type="predicted"/>
<feature type="domain" description="Bacterial transcriptional activator" evidence="1">
    <location>
        <begin position="159"/>
        <end position="299"/>
    </location>
</feature>
<protein>
    <recommendedName>
        <fullName evidence="1">Bacterial transcriptional activator domain-containing protein</fullName>
    </recommendedName>
</protein>
<dbReference type="Pfam" id="PF03704">
    <property type="entry name" value="BTAD"/>
    <property type="match status" value="1"/>
</dbReference>
<dbReference type="Proteomes" id="UP001344906">
    <property type="component" value="Unassembled WGS sequence"/>
</dbReference>
<sequence length="305" mass="34943">MVIRVETSMRQMPQQHLLDNTNNIHEQTTSLEHQQVAGGSPDVSMKRQHSTPLPELSITCFGHFEIKRAGQPVTLCPNRNAQAILRYLTAQADYKASAEKLVTVVWPEEELEAVQNKLHIAISALRRSLHAGLSPRTEPGYLVCKHRTYSLNPVATIRTDVGEFLHYYQMGQRASSERVTFYEKACGLYKGPFLPEDLYADWSFPLREQLKHTYLTMCRALATHYLQSRAYEEAATWSTKIIAQDPCDEVAHRQLMQIYTAQGYRSEAIRQYYLCERVLHQELGVQPMKATTQLFHNLLKGEFSA</sequence>
<dbReference type="SMART" id="SM01043">
    <property type="entry name" value="BTAD"/>
    <property type="match status" value="1"/>
</dbReference>
<accession>A0ABQ6FIF3</accession>
<dbReference type="Gene3D" id="1.10.10.10">
    <property type="entry name" value="Winged helix-like DNA-binding domain superfamily/Winged helix DNA-binding domain"/>
    <property type="match status" value="1"/>
</dbReference>